<protein>
    <submittedName>
        <fullName evidence="1">Putative secreted protein</fullName>
    </submittedName>
</protein>
<organism evidence="1">
    <name type="scientific">Anopheles marajoara</name>
    <dbReference type="NCBI Taxonomy" id="58244"/>
    <lineage>
        <taxon>Eukaryota</taxon>
        <taxon>Metazoa</taxon>
        <taxon>Ecdysozoa</taxon>
        <taxon>Arthropoda</taxon>
        <taxon>Hexapoda</taxon>
        <taxon>Insecta</taxon>
        <taxon>Pterygota</taxon>
        <taxon>Neoptera</taxon>
        <taxon>Endopterygota</taxon>
        <taxon>Diptera</taxon>
        <taxon>Nematocera</taxon>
        <taxon>Culicoidea</taxon>
        <taxon>Culicidae</taxon>
        <taxon>Anophelinae</taxon>
        <taxon>Anopheles</taxon>
    </lineage>
</organism>
<dbReference type="EMBL" id="GGFJ01012005">
    <property type="protein sequence ID" value="MBW61146.1"/>
    <property type="molecule type" value="Transcribed_RNA"/>
</dbReference>
<dbReference type="AlphaFoldDB" id="A0A2M4C6Z5"/>
<accession>A0A2M4C6Z5</accession>
<proteinExistence type="predicted"/>
<sequence length="124" mass="14050">MKTFRFQVLSPTWIMLVAAADGSRAFFVVYLITLQRTHAHTHRCTYSHSHGLYVNISTPPGKGGMMMLCTLHLNTFFQGTPQEGISPIYLVWVAGQRLLFFLSHLTRFVLVCTVTNSARTHPPR</sequence>
<reference evidence="1" key="1">
    <citation type="submission" date="2018-01" db="EMBL/GenBank/DDBJ databases">
        <title>An insight into the sialome of Amazonian anophelines.</title>
        <authorList>
            <person name="Ribeiro J.M."/>
            <person name="Scarpassa V."/>
            <person name="Calvo E."/>
        </authorList>
    </citation>
    <scope>NUCLEOTIDE SEQUENCE</scope>
    <source>
        <tissue evidence="1">Salivary glands</tissue>
    </source>
</reference>
<name>A0A2M4C6Z5_9DIPT</name>
<evidence type="ECO:0000313" key="1">
    <source>
        <dbReference type="EMBL" id="MBW61146.1"/>
    </source>
</evidence>